<dbReference type="AlphaFoldDB" id="A0A645D0M6"/>
<dbReference type="EMBL" id="VSSQ01031712">
    <property type="protein sequence ID" value="MPM82719.1"/>
    <property type="molecule type" value="Genomic_DNA"/>
</dbReference>
<protein>
    <submittedName>
        <fullName evidence="1">Uncharacterized protein</fullName>
    </submittedName>
</protein>
<gene>
    <name evidence="1" type="ORF">SDC9_129781</name>
</gene>
<comment type="caution">
    <text evidence="1">The sequence shown here is derived from an EMBL/GenBank/DDBJ whole genome shotgun (WGS) entry which is preliminary data.</text>
</comment>
<accession>A0A645D0M6</accession>
<sequence>MRQHFCFTLKDAFTSAEVFDMRKADIGKEAVIRLNKSCDAPDFAKMIGTHFNNRNLMRFFERKDRQSGSGFVIQVALRLHHVEFFRKRSCDDVFC</sequence>
<proteinExistence type="predicted"/>
<evidence type="ECO:0000313" key="1">
    <source>
        <dbReference type="EMBL" id="MPM82719.1"/>
    </source>
</evidence>
<name>A0A645D0M6_9ZZZZ</name>
<organism evidence="1">
    <name type="scientific">bioreactor metagenome</name>
    <dbReference type="NCBI Taxonomy" id="1076179"/>
    <lineage>
        <taxon>unclassified sequences</taxon>
        <taxon>metagenomes</taxon>
        <taxon>ecological metagenomes</taxon>
    </lineage>
</organism>
<reference evidence="1" key="1">
    <citation type="submission" date="2019-08" db="EMBL/GenBank/DDBJ databases">
        <authorList>
            <person name="Kucharzyk K."/>
            <person name="Murdoch R.W."/>
            <person name="Higgins S."/>
            <person name="Loffler F."/>
        </authorList>
    </citation>
    <scope>NUCLEOTIDE SEQUENCE</scope>
</reference>